<accession>A0ABD6EB32</accession>
<dbReference type="Pfam" id="PF00071">
    <property type="entry name" value="Ras"/>
    <property type="match status" value="1"/>
</dbReference>
<evidence type="ECO:0000256" key="2">
    <source>
        <dbReference type="ARBA" id="ARBA00023134"/>
    </source>
</evidence>
<keyword evidence="1" id="KW-0547">Nucleotide-binding</keyword>
<dbReference type="InterPro" id="IPR027417">
    <property type="entry name" value="P-loop_NTPase"/>
</dbReference>
<keyword evidence="2" id="KW-0342">GTP-binding</keyword>
<dbReference type="InterPro" id="IPR001806">
    <property type="entry name" value="Small_GTPase"/>
</dbReference>
<evidence type="ECO:0000313" key="3">
    <source>
        <dbReference type="EMBL" id="MFH4976851.1"/>
    </source>
</evidence>
<dbReference type="PROSITE" id="PS51420">
    <property type="entry name" value="RHO"/>
    <property type="match status" value="1"/>
</dbReference>
<dbReference type="PROSITE" id="PS51421">
    <property type="entry name" value="RAS"/>
    <property type="match status" value="1"/>
</dbReference>
<dbReference type="Proteomes" id="UP001608902">
    <property type="component" value="Unassembled WGS sequence"/>
</dbReference>
<dbReference type="SMART" id="SM00173">
    <property type="entry name" value="RAS"/>
    <property type="match status" value="1"/>
</dbReference>
<comment type="caution">
    <text evidence="3">The sequence shown here is derived from an EMBL/GenBank/DDBJ whole genome shotgun (WGS) entry which is preliminary data.</text>
</comment>
<gene>
    <name evidence="3" type="ORF">AB6A40_003560</name>
</gene>
<dbReference type="SUPFAM" id="SSF52540">
    <property type="entry name" value="P-loop containing nucleoside triphosphate hydrolases"/>
    <property type="match status" value="1"/>
</dbReference>
<sequence>MSNEGNKRKSSDIIKYKVVFLGHQNGGKSSLISRFVRGEFDAQYISTIGIDFYSKTAVMGEQPVRLQIWDTAGQERFHAIIPSFLRNSDAAIIVYDTTSKESFAESSHWFTFLEKEGYGNVFVCLVGNKTDLKSERVIPVETGERLAAERNCVFIETSAASGENVDKLFEIVACHVKQAPPSAIRDQTVGLPSASEKSVEPSLNQSRCSC</sequence>
<dbReference type="PRINTS" id="PR00449">
    <property type="entry name" value="RASTRNSFRMNG"/>
</dbReference>
<reference evidence="3 4" key="1">
    <citation type="submission" date="2024-08" db="EMBL/GenBank/DDBJ databases">
        <title>Gnathostoma spinigerum genome.</title>
        <authorList>
            <person name="Gonzalez-Bertolin B."/>
            <person name="Monzon S."/>
            <person name="Zaballos A."/>
            <person name="Jimenez P."/>
            <person name="Dekumyoy P."/>
            <person name="Varona S."/>
            <person name="Cuesta I."/>
            <person name="Sumanam S."/>
            <person name="Adisakwattana P."/>
            <person name="Gasser R.B."/>
            <person name="Hernandez-Gonzalez A."/>
            <person name="Young N.D."/>
            <person name="Perteguer M.J."/>
        </authorList>
    </citation>
    <scope>NUCLEOTIDE SEQUENCE [LARGE SCALE GENOMIC DNA]</scope>
    <source>
        <strain evidence="3">AL3</strain>
        <tissue evidence="3">Liver</tissue>
    </source>
</reference>
<dbReference type="Gene3D" id="3.40.50.300">
    <property type="entry name" value="P-loop containing nucleotide triphosphate hydrolases"/>
    <property type="match status" value="1"/>
</dbReference>
<dbReference type="FunFam" id="3.40.50.300:FF:000808">
    <property type="entry name" value="Small GTP-binding protein, putative"/>
    <property type="match status" value="1"/>
</dbReference>
<organism evidence="3 4">
    <name type="scientific">Gnathostoma spinigerum</name>
    <dbReference type="NCBI Taxonomy" id="75299"/>
    <lineage>
        <taxon>Eukaryota</taxon>
        <taxon>Metazoa</taxon>
        <taxon>Ecdysozoa</taxon>
        <taxon>Nematoda</taxon>
        <taxon>Chromadorea</taxon>
        <taxon>Rhabditida</taxon>
        <taxon>Spirurina</taxon>
        <taxon>Gnathostomatomorpha</taxon>
        <taxon>Gnathostomatoidea</taxon>
        <taxon>Gnathostomatidae</taxon>
        <taxon>Gnathostoma</taxon>
    </lineage>
</organism>
<name>A0ABD6EB32_9BILA</name>
<evidence type="ECO:0000313" key="4">
    <source>
        <dbReference type="Proteomes" id="UP001608902"/>
    </source>
</evidence>
<dbReference type="InterPro" id="IPR005225">
    <property type="entry name" value="Small_GTP-bd"/>
</dbReference>
<dbReference type="CDD" id="cd00154">
    <property type="entry name" value="Rab"/>
    <property type="match status" value="1"/>
</dbReference>
<dbReference type="SMART" id="SM00174">
    <property type="entry name" value="RHO"/>
    <property type="match status" value="1"/>
</dbReference>
<dbReference type="NCBIfam" id="TIGR00231">
    <property type="entry name" value="small_GTP"/>
    <property type="match status" value="1"/>
</dbReference>
<dbReference type="AlphaFoldDB" id="A0ABD6EB32"/>
<dbReference type="PANTHER" id="PTHR47977">
    <property type="entry name" value="RAS-RELATED PROTEIN RAB"/>
    <property type="match status" value="1"/>
</dbReference>
<dbReference type="GO" id="GO:0005525">
    <property type="term" value="F:GTP binding"/>
    <property type="evidence" value="ECO:0007669"/>
    <property type="project" value="UniProtKB-KW"/>
</dbReference>
<proteinExistence type="predicted"/>
<dbReference type="PROSITE" id="PS51419">
    <property type="entry name" value="RAB"/>
    <property type="match status" value="1"/>
</dbReference>
<dbReference type="EMBL" id="JBGFUD010001865">
    <property type="protein sequence ID" value="MFH4976851.1"/>
    <property type="molecule type" value="Genomic_DNA"/>
</dbReference>
<dbReference type="SMART" id="SM00175">
    <property type="entry name" value="RAB"/>
    <property type="match status" value="1"/>
</dbReference>
<keyword evidence="4" id="KW-1185">Reference proteome</keyword>
<evidence type="ECO:0000256" key="1">
    <source>
        <dbReference type="ARBA" id="ARBA00022741"/>
    </source>
</evidence>
<dbReference type="SMART" id="SM00176">
    <property type="entry name" value="RAN"/>
    <property type="match status" value="1"/>
</dbReference>
<dbReference type="InterPro" id="IPR050227">
    <property type="entry name" value="Rab"/>
</dbReference>
<protein>
    <submittedName>
        <fullName evidence="3">Uncharacterized protein</fullName>
    </submittedName>
</protein>